<sequence>MDKHEDLDNKANIDATDTAKDRPDNDDTTKEDEPSCGDD</sequence>
<evidence type="ECO:0000313" key="2">
    <source>
        <dbReference type="EMBL" id="SJL06768.1"/>
    </source>
</evidence>
<dbReference type="AlphaFoldDB" id="A0A284RDH4"/>
<dbReference type="Proteomes" id="UP000219338">
    <property type="component" value="Unassembled WGS sequence"/>
</dbReference>
<name>A0A284RDH4_ARMOS</name>
<evidence type="ECO:0000313" key="3">
    <source>
        <dbReference type="Proteomes" id="UP000219338"/>
    </source>
</evidence>
<keyword evidence="3" id="KW-1185">Reference proteome</keyword>
<accession>A0A284RDH4</accession>
<feature type="region of interest" description="Disordered" evidence="1">
    <location>
        <begin position="1"/>
        <end position="39"/>
    </location>
</feature>
<protein>
    <submittedName>
        <fullName evidence="2">Uncharacterized protein</fullName>
    </submittedName>
</protein>
<proteinExistence type="predicted"/>
<reference evidence="3" key="1">
    <citation type="journal article" date="2017" name="Nat. Ecol. Evol.">
        <title>Genome expansion and lineage-specific genetic innovations in the forest pathogenic fungi Armillaria.</title>
        <authorList>
            <person name="Sipos G."/>
            <person name="Prasanna A.N."/>
            <person name="Walter M.C."/>
            <person name="O'Connor E."/>
            <person name="Balint B."/>
            <person name="Krizsan K."/>
            <person name="Kiss B."/>
            <person name="Hess J."/>
            <person name="Varga T."/>
            <person name="Slot J."/>
            <person name="Riley R."/>
            <person name="Boka B."/>
            <person name="Rigling D."/>
            <person name="Barry K."/>
            <person name="Lee J."/>
            <person name="Mihaltcheva S."/>
            <person name="LaButti K."/>
            <person name="Lipzen A."/>
            <person name="Waldron R."/>
            <person name="Moloney N.M."/>
            <person name="Sperisen C."/>
            <person name="Kredics L."/>
            <person name="Vagvoelgyi C."/>
            <person name="Patrignani A."/>
            <person name="Fitzpatrick D."/>
            <person name="Nagy I."/>
            <person name="Doyle S."/>
            <person name="Anderson J.B."/>
            <person name="Grigoriev I.V."/>
            <person name="Gueldener U."/>
            <person name="Muensterkoetter M."/>
            <person name="Nagy L.G."/>
        </authorList>
    </citation>
    <scope>NUCLEOTIDE SEQUENCE [LARGE SCALE GENOMIC DNA]</scope>
    <source>
        <strain evidence="3">C18/9</strain>
    </source>
</reference>
<evidence type="ECO:0000256" key="1">
    <source>
        <dbReference type="SAM" id="MobiDB-lite"/>
    </source>
</evidence>
<organism evidence="2 3">
    <name type="scientific">Armillaria ostoyae</name>
    <name type="common">Armillaria root rot fungus</name>
    <dbReference type="NCBI Taxonomy" id="47428"/>
    <lineage>
        <taxon>Eukaryota</taxon>
        <taxon>Fungi</taxon>
        <taxon>Dikarya</taxon>
        <taxon>Basidiomycota</taxon>
        <taxon>Agaricomycotina</taxon>
        <taxon>Agaricomycetes</taxon>
        <taxon>Agaricomycetidae</taxon>
        <taxon>Agaricales</taxon>
        <taxon>Marasmiineae</taxon>
        <taxon>Physalacriaceae</taxon>
        <taxon>Armillaria</taxon>
    </lineage>
</organism>
<dbReference type="EMBL" id="FUEG01000007">
    <property type="protein sequence ID" value="SJL06768.1"/>
    <property type="molecule type" value="Genomic_DNA"/>
</dbReference>
<gene>
    <name evidence="2" type="ORF">ARMOST_10110</name>
</gene>
<feature type="compositionally biased region" description="Basic and acidic residues" evidence="1">
    <location>
        <begin position="1"/>
        <end position="33"/>
    </location>
</feature>